<reference evidence="2 3" key="2">
    <citation type="submission" date="2017-10" db="EMBL/GenBank/DDBJ databases">
        <title>Genome analyses suggest a sexual origin of heterokaryosis in a supposedly ancient asexual fungus.</title>
        <authorList>
            <person name="Corradi N."/>
            <person name="Sedzielewska K."/>
            <person name="Noel J."/>
            <person name="Charron P."/>
            <person name="Farinelli L."/>
            <person name="Marton T."/>
            <person name="Kruger M."/>
            <person name="Pelin A."/>
            <person name="Brachmann A."/>
            <person name="Corradi N."/>
        </authorList>
    </citation>
    <scope>NUCLEOTIDE SEQUENCE [LARGE SCALE GENOMIC DNA]</scope>
    <source>
        <strain evidence="2 3">A1</strain>
    </source>
</reference>
<sequence length="162" mass="18632">MSSNLELLEQCIANLEAKKDELKGENAELKNENAKLKWIIEKNVRRDAENAKHKMRHLRKALVMGLGRRIGKRNCCMNQLPRTYLVGVSNETTFSVIKDKKSQSHKKRKAENIVQDVFDFIATSVPKKNHMTEISMTARHKKSDMDNPSNILQNLAYLIQKA</sequence>
<dbReference type="VEuPathDB" id="FungiDB:FUN_001100"/>
<organism evidence="2 3">
    <name type="scientific">Rhizophagus irregularis</name>
    <dbReference type="NCBI Taxonomy" id="588596"/>
    <lineage>
        <taxon>Eukaryota</taxon>
        <taxon>Fungi</taxon>
        <taxon>Fungi incertae sedis</taxon>
        <taxon>Mucoromycota</taxon>
        <taxon>Glomeromycotina</taxon>
        <taxon>Glomeromycetes</taxon>
        <taxon>Glomerales</taxon>
        <taxon>Glomeraceae</taxon>
        <taxon>Rhizophagus</taxon>
    </lineage>
</organism>
<reference evidence="2 3" key="1">
    <citation type="submission" date="2017-10" db="EMBL/GenBank/DDBJ databases">
        <title>Extensive intraspecific genome diversity in a model arbuscular mycorrhizal fungus.</title>
        <authorList>
            <person name="Chen E.C.H."/>
            <person name="Morin E."/>
            <person name="Baudet D."/>
            <person name="Noel J."/>
            <person name="Ndikumana S."/>
            <person name="Charron P."/>
            <person name="St-Onge C."/>
            <person name="Giorgi J."/>
            <person name="Grigoriev I.V."/>
            <person name="Roux C."/>
            <person name="Martin F.M."/>
            <person name="Corradi N."/>
        </authorList>
    </citation>
    <scope>NUCLEOTIDE SEQUENCE [LARGE SCALE GENOMIC DNA]</scope>
    <source>
        <strain evidence="2 3">A1</strain>
    </source>
</reference>
<dbReference type="Proteomes" id="UP000232688">
    <property type="component" value="Unassembled WGS sequence"/>
</dbReference>
<proteinExistence type="predicted"/>
<keyword evidence="1" id="KW-0175">Coiled coil</keyword>
<comment type="caution">
    <text evidence="2">The sequence shown here is derived from an EMBL/GenBank/DDBJ whole genome shotgun (WGS) entry which is preliminary data.</text>
</comment>
<dbReference type="EMBL" id="LLXH01003972">
    <property type="protein sequence ID" value="PKC53667.1"/>
    <property type="molecule type" value="Genomic_DNA"/>
</dbReference>
<dbReference type="AlphaFoldDB" id="A0A2N0QRI4"/>
<evidence type="ECO:0000313" key="2">
    <source>
        <dbReference type="EMBL" id="PKC53667.1"/>
    </source>
</evidence>
<name>A0A2N0QRI4_9GLOM</name>
<accession>A0A2N0QRI4</accession>
<evidence type="ECO:0000256" key="1">
    <source>
        <dbReference type="SAM" id="Coils"/>
    </source>
</evidence>
<gene>
    <name evidence="2" type="ORF">RhiirA1_447225</name>
</gene>
<dbReference type="VEuPathDB" id="FungiDB:RhiirA1_447225"/>
<feature type="coiled-coil region" evidence="1">
    <location>
        <begin position="5"/>
        <end position="61"/>
    </location>
</feature>
<protein>
    <submittedName>
        <fullName evidence="2">Uncharacterized protein</fullName>
    </submittedName>
</protein>
<evidence type="ECO:0000313" key="3">
    <source>
        <dbReference type="Proteomes" id="UP000232688"/>
    </source>
</evidence>